<dbReference type="EMBL" id="MU007016">
    <property type="protein sequence ID" value="KAF2434512.1"/>
    <property type="molecule type" value="Genomic_DNA"/>
</dbReference>
<dbReference type="GO" id="GO:0042147">
    <property type="term" value="P:retrograde transport, endosome to Golgi"/>
    <property type="evidence" value="ECO:0007669"/>
    <property type="project" value="InterPro"/>
</dbReference>
<keyword evidence="3" id="KW-0813">Transport</keyword>
<evidence type="ECO:0000313" key="12">
    <source>
        <dbReference type="Proteomes" id="UP000800235"/>
    </source>
</evidence>
<evidence type="ECO:0000256" key="6">
    <source>
        <dbReference type="ARBA" id="ARBA00023006"/>
    </source>
</evidence>
<sequence length="649" mass="71762">MWDTEEDNNPYGSFHRQDSITSDNPPGSPGAFYNPPRTPPSQPTSPRNDSPEFIPHPRDLQSLSDVDVDEEQAGRRRVEPKKGGYDSRIEQILYENPDLPILITFAGKNSESGGNYIAYTIKTGDLEVRRRYSEFASLRQTLVNLHPTLIVPPIPEKHSMADYAAKPTKAREDAGIIELRKRMLAVFLNRCRRMQDIREDGVWWRFLDPNASWNEVINSHPASSIPKNVLKAPPLDTANPKPGHAWLPVPPASAKLRSASGTSASGTPTSPPSGSTMPSAAAHTIPGSQFNRFPTQPEKLSEEDLDPYFVSFESSSKELEALLQGSMEKSNRRTLNHYSSMSEDLAELGARYNGFSLSEQSQSLAAAIERVGQAVDQTYIATSDLSSQLSATFAEPMRESAQFAGVVRSVLRYRVLKRVQDEMTHDELQKKRALLTSLRDQEEQSQRMGATLSQYNSTSPSKPAPRRSNSSGTRNSSERPRPREDDVASIDSDFPPTHGDNDNSVPSATQGAPQSGASSSDSSGTPGNHKKSSSGNFISNKIFGRITHAFHGVVDTDPVKTRQDLIGRTSEQVKQLELAVVVASEDVKDATAGVLKDLKRFQGEKEEDLKRYMIAFAKCHIDWARRNQASWEEAKAEVNGIEVKDIARM</sequence>
<keyword evidence="4" id="KW-0967">Endosome</keyword>
<feature type="compositionally biased region" description="Low complexity" evidence="9">
    <location>
        <begin position="258"/>
        <end position="282"/>
    </location>
</feature>
<evidence type="ECO:0000313" key="11">
    <source>
        <dbReference type="EMBL" id="KAF2434512.1"/>
    </source>
</evidence>
<feature type="compositionally biased region" description="Low complexity" evidence="9">
    <location>
        <begin position="466"/>
        <end position="475"/>
    </location>
</feature>
<feature type="region of interest" description="Disordered" evidence="9">
    <location>
        <begin position="231"/>
        <end position="295"/>
    </location>
</feature>
<comment type="caution">
    <text evidence="11">The sequence shown here is derived from an EMBL/GenBank/DDBJ whole genome shotgun (WGS) entry which is preliminary data.</text>
</comment>
<dbReference type="GO" id="GO:0006914">
    <property type="term" value="P:autophagy"/>
    <property type="evidence" value="ECO:0007669"/>
    <property type="project" value="UniProtKB-KW"/>
</dbReference>
<feature type="compositionally biased region" description="Low complexity" evidence="9">
    <location>
        <begin position="507"/>
        <end position="527"/>
    </location>
</feature>
<keyword evidence="5" id="KW-0653">Protein transport</keyword>
<dbReference type="SMART" id="SM00312">
    <property type="entry name" value="PX"/>
    <property type="match status" value="1"/>
</dbReference>
<keyword evidence="7" id="KW-0446">Lipid-binding</keyword>
<dbReference type="InterPro" id="IPR001683">
    <property type="entry name" value="PX_dom"/>
</dbReference>
<dbReference type="Pfam" id="PF00787">
    <property type="entry name" value="PX"/>
    <property type="match status" value="1"/>
</dbReference>
<keyword evidence="8" id="KW-0472">Membrane</keyword>
<evidence type="ECO:0000256" key="4">
    <source>
        <dbReference type="ARBA" id="ARBA00022753"/>
    </source>
</evidence>
<feature type="region of interest" description="Disordered" evidence="9">
    <location>
        <begin position="438"/>
        <end position="536"/>
    </location>
</feature>
<evidence type="ECO:0000256" key="8">
    <source>
        <dbReference type="ARBA" id="ARBA00023136"/>
    </source>
</evidence>
<evidence type="ECO:0000256" key="9">
    <source>
        <dbReference type="SAM" id="MobiDB-lite"/>
    </source>
</evidence>
<organism evidence="11 12">
    <name type="scientific">Tothia fuscella</name>
    <dbReference type="NCBI Taxonomy" id="1048955"/>
    <lineage>
        <taxon>Eukaryota</taxon>
        <taxon>Fungi</taxon>
        <taxon>Dikarya</taxon>
        <taxon>Ascomycota</taxon>
        <taxon>Pezizomycotina</taxon>
        <taxon>Dothideomycetes</taxon>
        <taxon>Pleosporomycetidae</taxon>
        <taxon>Venturiales</taxon>
        <taxon>Cylindrosympodiaceae</taxon>
        <taxon>Tothia</taxon>
    </lineage>
</organism>
<dbReference type="InterPro" id="IPR051079">
    <property type="entry name" value="Sorting_Nexin_Autophagy"/>
</dbReference>
<dbReference type="OrthoDB" id="289314at2759"/>
<dbReference type="InterPro" id="IPR036871">
    <property type="entry name" value="PX_dom_sf"/>
</dbReference>
<dbReference type="Pfam" id="PF09325">
    <property type="entry name" value="Vps5"/>
    <property type="match status" value="1"/>
</dbReference>
<dbReference type="CDD" id="cd06867">
    <property type="entry name" value="PX_SNX41_42"/>
    <property type="match status" value="1"/>
</dbReference>
<evidence type="ECO:0000256" key="3">
    <source>
        <dbReference type="ARBA" id="ARBA00022448"/>
    </source>
</evidence>
<evidence type="ECO:0000256" key="2">
    <source>
        <dbReference type="ARBA" id="ARBA00010883"/>
    </source>
</evidence>
<dbReference type="InterPro" id="IPR044106">
    <property type="entry name" value="PX_Snx41/Atg20"/>
</dbReference>
<dbReference type="Proteomes" id="UP000800235">
    <property type="component" value="Unassembled WGS sequence"/>
</dbReference>
<keyword evidence="6" id="KW-0072">Autophagy</keyword>
<feature type="compositionally biased region" description="Basic and acidic residues" evidence="9">
    <location>
        <begin position="476"/>
        <end position="486"/>
    </location>
</feature>
<protein>
    <submittedName>
        <fullName evidence="11">Autophagy protein Atg20</fullName>
    </submittedName>
</protein>
<evidence type="ECO:0000256" key="7">
    <source>
        <dbReference type="ARBA" id="ARBA00023121"/>
    </source>
</evidence>
<keyword evidence="12" id="KW-1185">Reference proteome</keyword>
<evidence type="ECO:0000256" key="5">
    <source>
        <dbReference type="ARBA" id="ARBA00022927"/>
    </source>
</evidence>
<dbReference type="Gene3D" id="1.20.1270.60">
    <property type="entry name" value="Arfaptin homology (AH) domain/BAR domain"/>
    <property type="match status" value="2"/>
</dbReference>
<dbReference type="PROSITE" id="PS50195">
    <property type="entry name" value="PX"/>
    <property type="match status" value="1"/>
</dbReference>
<feature type="compositionally biased region" description="Basic and acidic residues" evidence="9">
    <location>
        <begin position="72"/>
        <end position="84"/>
    </location>
</feature>
<gene>
    <name evidence="11" type="ORF">EJ08DRAFT_605880</name>
</gene>
<feature type="domain" description="PX" evidence="10">
    <location>
        <begin position="95"/>
        <end position="214"/>
    </location>
</feature>
<dbReference type="AlphaFoldDB" id="A0A9P4U315"/>
<dbReference type="PANTHER" id="PTHR46979:SF2">
    <property type="entry name" value="SORTING NEXIN-41"/>
    <property type="match status" value="1"/>
</dbReference>
<evidence type="ECO:0000259" key="10">
    <source>
        <dbReference type="PROSITE" id="PS50195"/>
    </source>
</evidence>
<dbReference type="GO" id="GO:0010008">
    <property type="term" value="C:endosome membrane"/>
    <property type="evidence" value="ECO:0007669"/>
    <property type="project" value="UniProtKB-SubCell"/>
</dbReference>
<dbReference type="GO" id="GO:0005829">
    <property type="term" value="C:cytosol"/>
    <property type="evidence" value="ECO:0007669"/>
    <property type="project" value="GOC"/>
</dbReference>
<name>A0A9P4U315_9PEZI</name>
<dbReference type="InterPro" id="IPR027267">
    <property type="entry name" value="AH/BAR_dom_sf"/>
</dbReference>
<reference evidence="11" key="1">
    <citation type="journal article" date="2020" name="Stud. Mycol.">
        <title>101 Dothideomycetes genomes: a test case for predicting lifestyles and emergence of pathogens.</title>
        <authorList>
            <person name="Haridas S."/>
            <person name="Albert R."/>
            <person name="Binder M."/>
            <person name="Bloem J."/>
            <person name="Labutti K."/>
            <person name="Salamov A."/>
            <person name="Andreopoulos B."/>
            <person name="Baker S."/>
            <person name="Barry K."/>
            <person name="Bills G."/>
            <person name="Bluhm B."/>
            <person name="Cannon C."/>
            <person name="Castanera R."/>
            <person name="Culley D."/>
            <person name="Daum C."/>
            <person name="Ezra D."/>
            <person name="Gonzalez J."/>
            <person name="Henrissat B."/>
            <person name="Kuo A."/>
            <person name="Liang C."/>
            <person name="Lipzen A."/>
            <person name="Lutzoni F."/>
            <person name="Magnuson J."/>
            <person name="Mondo S."/>
            <person name="Nolan M."/>
            <person name="Ohm R."/>
            <person name="Pangilinan J."/>
            <person name="Park H.-J."/>
            <person name="Ramirez L."/>
            <person name="Alfaro M."/>
            <person name="Sun H."/>
            <person name="Tritt A."/>
            <person name="Yoshinaga Y."/>
            <person name="Zwiers L.-H."/>
            <person name="Turgeon B."/>
            <person name="Goodwin S."/>
            <person name="Spatafora J."/>
            <person name="Crous P."/>
            <person name="Grigoriev I."/>
        </authorList>
    </citation>
    <scope>NUCLEOTIDE SEQUENCE</scope>
    <source>
        <strain evidence="11">CBS 130266</strain>
    </source>
</reference>
<feature type="compositionally biased region" description="Polar residues" evidence="9">
    <location>
        <begin position="446"/>
        <end position="461"/>
    </location>
</feature>
<dbReference type="PANTHER" id="PTHR46979">
    <property type="entry name" value="SORTING NEXIN-41"/>
    <property type="match status" value="1"/>
</dbReference>
<proteinExistence type="inferred from homology"/>
<comment type="subcellular location">
    <subcellularLocation>
        <location evidence="1">Endosome membrane</location>
        <topology evidence="1">Peripheral membrane protein</topology>
    </subcellularLocation>
</comment>
<comment type="similarity">
    <text evidence="2">Belongs to the sorting nexin family.</text>
</comment>
<dbReference type="Gene3D" id="3.30.1520.10">
    <property type="entry name" value="Phox-like domain"/>
    <property type="match status" value="1"/>
</dbReference>
<dbReference type="GO" id="GO:0035091">
    <property type="term" value="F:phosphatidylinositol binding"/>
    <property type="evidence" value="ECO:0007669"/>
    <property type="project" value="InterPro"/>
</dbReference>
<dbReference type="InterPro" id="IPR015404">
    <property type="entry name" value="Vps5_C"/>
</dbReference>
<dbReference type="SUPFAM" id="SSF64268">
    <property type="entry name" value="PX domain"/>
    <property type="match status" value="1"/>
</dbReference>
<dbReference type="GO" id="GO:0015031">
    <property type="term" value="P:protein transport"/>
    <property type="evidence" value="ECO:0007669"/>
    <property type="project" value="UniProtKB-KW"/>
</dbReference>
<accession>A0A9P4U315</accession>
<feature type="region of interest" description="Disordered" evidence="9">
    <location>
        <begin position="1"/>
        <end position="84"/>
    </location>
</feature>
<evidence type="ECO:0000256" key="1">
    <source>
        <dbReference type="ARBA" id="ARBA00004481"/>
    </source>
</evidence>